<reference evidence="1 2" key="1">
    <citation type="journal article" date="2014" name="PLoS ONE">
        <title>Global Analysis of Gene Expression Profiles in Physic Nut (Jatropha curcas L.) Seedlings Exposed to Salt Stress.</title>
        <authorList>
            <person name="Zhang L."/>
            <person name="Zhang C."/>
            <person name="Wu P."/>
            <person name="Chen Y."/>
            <person name="Li M."/>
            <person name="Jiang H."/>
            <person name="Wu G."/>
        </authorList>
    </citation>
    <scope>NUCLEOTIDE SEQUENCE [LARGE SCALE GENOMIC DNA]</scope>
    <source>
        <strain evidence="2">cv. GZQX0401</strain>
        <tissue evidence="1">Young leaves</tissue>
    </source>
</reference>
<organism evidence="1 2">
    <name type="scientific">Jatropha curcas</name>
    <name type="common">Barbados nut</name>
    <dbReference type="NCBI Taxonomy" id="180498"/>
    <lineage>
        <taxon>Eukaryota</taxon>
        <taxon>Viridiplantae</taxon>
        <taxon>Streptophyta</taxon>
        <taxon>Embryophyta</taxon>
        <taxon>Tracheophyta</taxon>
        <taxon>Spermatophyta</taxon>
        <taxon>Magnoliopsida</taxon>
        <taxon>eudicotyledons</taxon>
        <taxon>Gunneridae</taxon>
        <taxon>Pentapetalae</taxon>
        <taxon>rosids</taxon>
        <taxon>fabids</taxon>
        <taxon>Malpighiales</taxon>
        <taxon>Euphorbiaceae</taxon>
        <taxon>Crotonoideae</taxon>
        <taxon>Jatropheae</taxon>
        <taxon>Jatropha</taxon>
    </lineage>
</organism>
<name>A0A067KBG7_JATCU</name>
<evidence type="ECO:0000313" key="2">
    <source>
        <dbReference type="Proteomes" id="UP000027138"/>
    </source>
</evidence>
<keyword evidence="2" id="KW-1185">Reference proteome</keyword>
<gene>
    <name evidence="1" type="ORF">JCGZ_19127</name>
</gene>
<protein>
    <submittedName>
        <fullName evidence="1">Uncharacterized protein</fullName>
    </submittedName>
</protein>
<dbReference type="AlphaFoldDB" id="A0A067KBG7"/>
<proteinExistence type="predicted"/>
<sequence length="53" mass="5607">MRVDVQDHSVDALFWDIPSVPNASEPVAFADLGIVEGASVLLSWAIGCAPIVK</sequence>
<dbReference type="EMBL" id="KK914736">
    <property type="protein sequence ID" value="KDP29600.1"/>
    <property type="molecule type" value="Genomic_DNA"/>
</dbReference>
<evidence type="ECO:0000313" key="1">
    <source>
        <dbReference type="EMBL" id="KDP29600.1"/>
    </source>
</evidence>
<dbReference type="Proteomes" id="UP000027138">
    <property type="component" value="Unassembled WGS sequence"/>
</dbReference>
<accession>A0A067KBG7</accession>